<dbReference type="InterPro" id="IPR023753">
    <property type="entry name" value="FAD/NAD-binding_dom"/>
</dbReference>
<name>A0A2R6AZA7_9ARCH</name>
<dbReference type="Pfam" id="PF07992">
    <property type="entry name" value="Pyr_redox_2"/>
    <property type="match status" value="1"/>
</dbReference>
<reference evidence="2 3" key="1">
    <citation type="submission" date="2017-04" db="EMBL/GenBank/DDBJ databases">
        <title>Novel microbial lineages endemic to geothermal iron-oxide mats fill important gaps in the evolutionary history of Archaea.</title>
        <authorList>
            <person name="Jay Z.J."/>
            <person name="Beam J.P."/>
            <person name="Dlakic M."/>
            <person name="Rusch D.B."/>
            <person name="Kozubal M.A."/>
            <person name="Inskeep W.P."/>
        </authorList>
    </citation>
    <scope>NUCLEOTIDE SEQUENCE [LARGE SCALE GENOMIC DNA]</scope>
    <source>
        <strain evidence="2">OSP_D</strain>
    </source>
</reference>
<dbReference type="InterPro" id="IPR052541">
    <property type="entry name" value="SQRD"/>
</dbReference>
<dbReference type="EMBL" id="NEXE01000019">
    <property type="protein sequence ID" value="PSN91722.1"/>
    <property type="molecule type" value="Genomic_DNA"/>
</dbReference>
<dbReference type="AlphaFoldDB" id="A0A2R6AZA7"/>
<dbReference type="Proteomes" id="UP000240322">
    <property type="component" value="Unassembled WGS sequence"/>
</dbReference>
<dbReference type="SUPFAM" id="SSF51905">
    <property type="entry name" value="FAD/NAD(P)-binding domain"/>
    <property type="match status" value="2"/>
</dbReference>
<accession>A0A2R6AZA7</accession>
<evidence type="ECO:0000313" key="3">
    <source>
        <dbReference type="Proteomes" id="UP000240322"/>
    </source>
</evidence>
<comment type="caution">
    <text evidence="2">The sequence shown here is derived from an EMBL/GenBank/DDBJ whole genome shotgun (WGS) entry which is preliminary data.</text>
</comment>
<dbReference type="PANTHER" id="PTHR43755:SF1">
    <property type="entry name" value="FAD-DEPENDENT PYRIDINE NUCLEOTIDE-DISULPHIDE OXIDOREDUCTASE"/>
    <property type="match status" value="1"/>
</dbReference>
<dbReference type="Gene3D" id="3.50.50.60">
    <property type="entry name" value="FAD/NAD(P)-binding domain"/>
    <property type="match status" value="2"/>
</dbReference>
<dbReference type="PANTHER" id="PTHR43755">
    <property type="match status" value="1"/>
</dbReference>
<sequence length="410" mass="44999">MAEKVLVLGGRFGGLTAAYTLKRLVGDRAEITLVDRYRTTYFRPSIPHIAINVREPEEIGLDLASVLPRKGIAFQQALVKQISPDEDSVTLERTDGSTFKASYDYLVVALGAHLAKESVKGAAENGYSLCEVEDTLRLREKLAGFKGGNITIGSGIFEQGSNPKPKFPNNFVPRADSACEGPIFEFSLMLKGYLKAKGLLGKTKITVYSPGEYLSDLSRQSRQAVRQIYEQMGVTLVEKFRLSEITTDSVVSEDGRRIPSDVSVYKPPYTGHPVLKKLSGSLADDAGFVPTDLNMVSVAYPNVYAVGDANAGSIPKLGYLAVRMGEIAAQHLANRMGVPTKVDEYRPTIFCVADNPYEGYAVAVADDTWYGGTLAKAEIAPVNHMKKELFTKYYMWSKGDMVLEKYLASW</sequence>
<protein>
    <submittedName>
        <fullName evidence="2">Pyridine nucleotide-disulfide oxidoreductase</fullName>
    </submittedName>
</protein>
<dbReference type="InterPro" id="IPR036188">
    <property type="entry name" value="FAD/NAD-bd_sf"/>
</dbReference>
<feature type="domain" description="FAD/NAD(P)-binding" evidence="1">
    <location>
        <begin position="4"/>
        <end position="144"/>
    </location>
</feature>
<proteinExistence type="predicted"/>
<dbReference type="GO" id="GO:0016491">
    <property type="term" value="F:oxidoreductase activity"/>
    <property type="evidence" value="ECO:0007669"/>
    <property type="project" value="InterPro"/>
</dbReference>
<evidence type="ECO:0000259" key="1">
    <source>
        <dbReference type="Pfam" id="PF07992"/>
    </source>
</evidence>
<evidence type="ECO:0000313" key="2">
    <source>
        <dbReference type="EMBL" id="PSN91722.1"/>
    </source>
</evidence>
<organism evidence="2 3">
    <name type="scientific">Candidatus Marsarchaeota G2 archaeon OSP_D</name>
    <dbReference type="NCBI Taxonomy" id="1978157"/>
    <lineage>
        <taxon>Archaea</taxon>
        <taxon>Candidatus Marsarchaeota</taxon>
        <taxon>Candidatus Marsarchaeota group 2</taxon>
    </lineage>
</organism>
<gene>
    <name evidence="2" type="ORF">B9Q03_03480</name>
</gene>